<dbReference type="PANTHER" id="PTHR14136:SF17">
    <property type="entry name" value="BTB_POZ DOMAIN-CONTAINING PROTEIN KCTD9"/>
    <property type="match status" value="1"/>
</dbReference>
<dbReference type="SUPFAM" id="SSF141571">
    <property type="entry name" value="Pentapeptide repeat-like"/>
    <property type="match status" value="1"/>
</dbReference>
<dbReference type="AlphaFoldDB" id="A0A0H5NZH2"/>
<geneLocation type="plasmid" evidence="1">
    <name>2</name>
</geneLocation>
<dbReference type="EMBL" id="LN868939">
    <property type="protein sequence ID" value="CRY80469.1"/>
    <property type="molecule type" value="Genomic_DNA"/>
</dbReference>
<dbReference type="PANTHER" id="PTHR14136">
    <property type="entry name" value="BTB_POZ DOMAIN-CONTAINING PROTEIN KCTD9"/>
    <property type="match status" value="1"/>
</dbReference>
<keyword evidence="1" id="KW-0614">Plasmid</keyword>
<sequence>MAVTRLQVTPARPKLGGALRDAGPGEAFGDELTVAGVRYTGGAAGAEGGDVIAVSASEFSGARLVGSLTRTTFDNCVFDSSDLAGLRADETSFLESAIAQSRLTGLSLTDGVLRDVTVEDTRADLASFRGSKFQKVVFTGCNLAGADFQRVRFRSVRFEGCDLTGAQFSQASIEHNTTFADCRMVDVRGVRGLKGAHVRGDDLLGLAESLAREVGIEVDW</sequence>
<dbReference type="Pfam" id="PF00805">
    <property type="entry name" value="Pentapeptide"/>
    <property type="match status" value="1"/>
</dbReference>
<gene>
    <name evidence="1" type="primary">pipB2</name>
    <name evidence="1" type="ORF">ERS450000_03875</name>
</gene>
<dbReference type="RefSeq" id="WP_082668760.1">
    <property type="nucleotide sequence ID" value="NZ_CP031418.1"/>
</dbReference>
<dbReference type="InterPro" id="IPR051082">
    <property type="entry name" value="Pentapeptide-BTB/POZ_domain"/>
</dbReference>
<dbReference type="KEGG" id="nfr:ERS450000_03875"/>
<dbReference type="Proteomes" id="UP000057820">
    <property type="component" value="Plasmid 2"/>
</dbReference>
<organism evidence="1 2">
    <name type="scientific">Nocardia farcinica</name>
    <dbReference type="NCBI Taxonomy" id="37329"/>
    <lineage>
        <taxon>Bacteria</taxon>
        <taxon>Bacillati</taxon>
        <taxon>Actinomycetota</taxon>
        <taxon>Actinomycetes</taxon>
        <taxon>Mycobacteriales</taxon>
        <taxon>Nocardiaceae</taxon>
        <taxon>Nocardia</taxon>
    </lineage>
</organism>
<name>A0A0H5NZH2_NOCFR</name>
<protein>
    <submittedName>
        <fullName evidence="1">Type III effector pipB2</fullName>
    </submittedName>
</protein>
<accession>A0A0H5NZH2</accession>
<reference evidence="2" key="1">
    <citation type="submission" date="2015-03" db="EMBL/GenBank/DDBJ databases">
        <authorList>
            <consortium name="Pathogen Informatics"/>
        </authorList>
    </citation>
    <scope>NUCLEOTIDE SEQUENCE [LARGE SCALE GENOMIC DNA]</scope>
    <source>
        <strain evidence="2">NCTC11134</strain>
        <plasmid evidence="2">2</plasmid>
    </source>
</reference>
<evidence type="ECO:0000313" key="1">
    <source>
        <dbReference type="EMBL" id="CRY80469.1"/>
    </source>
</evidence>
<proteinExistence type="predicted"/>
<evidence type="ECO:0000313" key="2">
    <source>
        <dbReference type="Proteomes" id="UP000057820"/>
    </source>
</evidence>
<dbReference type="InterPro" id="IPR001646">
    <property type="entry name" value="5peptide_repeat"/>
</dbReference>
<dbReference type="Gene3D" id="2.160.20.80">
    <property type="entry name" value="E3 ubiquitin-protein ligase SopA"/>
    <property type="match status" value="1"/>
</dbReference>